<dbReference type="PANTHER" id="PTHR22935:SF95">
    <property type="entry name" value="BETA-LACTAMASE-LIKE 1-RELATED"/>
    <property type="match status" value="1"/>
</dbReference>
<protein>
    <recommendedName>
        <fullName evidence="3">Beta-lactamase-related domain-containing protein</fullName>
    </recommendedName>
</protein>
<dbReference type="HOGENOM" id="CLU_030521_0_0_1"/>
<dbReference type="GeneID" id="9595287"/>
<dbReference type="AlphaFoldDB" id="D8PUX0"/>
<dbReference type="OrthoDB" id="428260at2759"/>
<dbReference type="InterPro" id="IPR012338">
    <property type="entry name" value="Beta-lactam/transpept-like"/>
</dbReference>
<comment type="similarity">
    <text evidence="1">Belongs to the beta-lactamase family.</text>
</comment>
<dbReference type="EMBL" id="GL377303">
    <property type="protein sequence ID" value="EFI99936.1"/>
    <property type="molecule type" value="Genomic_DNA"/>
</dbReference>
<gene>
    <name evidence="4" type="ORF">SCHCODRAFT_105001</name>
</gene>
<reference evidence="4 5" key="1">
    <citation type="journal article" date="2010" name="Nat. Biotechnol.">
        <title>Genome sequence of the model mushroom Schizophyllum commune.</title>
        <authorList>
            <person name="Ohm R.A."/>
            <person name="de Jong J.F."/>
            <person name="Lugones L.G."/>
            <person name="Aerts A."/>
            <person name="Kothe E."/>
            <person name="Stajich J.E."/>
            <person name="de Vries R.P."/>
            <person name="Record E."/>
            <person name="Levasseur A."/>
            <person name="Baker S.E."/>
            <person name="Bartholomew K.A."/>
            <person name="Coutinho P.M."/>
            <person name="Erdmann S."/>
            <person name="Fowler T.J."/>
            <person name="Gathman A.C."/>
            <person name="Lombard V."/>
            <person name="Henrissat B."/>
            <person name="Knabe N."/>
            <person name="Kuees U."/>
            <person name="Lilly W.W."/>
            <person name="Lindquist E."/>
            <person name="Lucas S."/>
            <person name="Magnuson J.K."/>
            <person name="Piumi F."/>
            <person name="Raudaskoski M."/>
            <person name="Salamov A."/>
            <person name="Schmutz J."/>
            <person name="Schwarze F.W.M.R."/>
            <person name="vanKuyk P.A."/>
            <person name="Horton J.S."/>
            <person name="Grigoriev I.V."/>
            <person name="Woesten H.A.B."/>
        </authorList>
    </citation>
    <scope>NUCLEOTIDE SEQUENCE [LARGE SCALE GENOMIC DNA]</scope>
    <source>
        <strain evidence="5">H4-8 / FGSC 9210</strain>
    </source>
</reference>
<evidence type="ECO:0000256" key="1">
    <source>
        <dbReference type="ARBA" id="ARBA00038473"/>
    </source>
</evidence>
<evidence type="ECO:0000313" key="4">
    <source>
        <dbReference type="EMBL" id="EFI99936.1"/>
    </source>
</evidence>
<keyword evidence="2" id="KW-0812">Transmembrane</keyword>
<sequence length="567" mass="62201">MAEKVCQPQGFAKLPEPPRSFNRAFVASFLVFCAALIPAFWTGILRLDTPYRSRFTGPSCKVPLPNLLAYDPPTGNEALLQEASLLLDGYFTHRAAYPDIDSLAVAVVTPSGTVFERAYGTLRANESEPDKYGAVDSDSIYRIASITKMFTVLETLILRERGALNWDDPVTKFLPNFTYPSASWPEHLAGAASAQSKDKITLRQLASHLSGLGRDYPVQDVHDWPINKPGGTTIRQRPREEYEYPVYSNVGMDVLGIANVEANKLASDSPDDEPQSHKDLIKRDIFEPLGLNSSFYVVPDEELEAHKAVPRKDAEWADFVFGDTDDPAGGQFSSLRDLTTLLKTFLSPTVEGGLVSPTVVREWLRPLHAWRDGMNEVGAPWEIRKLSNELRLYSKGGNLPGYHSQFALIPEQAFGVIVLVTGEYADTVSLTDAAVSRFAPAFAALQVEAVAKAYAGVFHGERALAVVSVQHEMLFVDTLVVRGVDVLAAAGAGAGRPVALWSTGRKDEFRLGIGRAELNDVPISGCEPYWVSLDLYGYQSRGAPLDLLYFEDGKLVYPAAGVTLERL</sequence>
<accession>D8PUX0</accession>
<dbReference type="Pfam" id="PF00144">
    <property type="entry name" value="Beta-lactamase"/>
    <property type="match status" value="1"/>
</dbReference>
<evidence type="ECO:0000259" key="3">
    <source>
        <dbReference type="Pfam" id="PF00144"/>
    </source>
</evidence>
<dbReference type="InterPro" id="IPR001466">
    <property type="entry name" value="Beta-lactam-related"/>
</dbReference>
<feature type="transmembrane region" description="Helical" evidence="2">
    <location>
        <begin position="24"/>
        <end position="45"/>
    </location>
</feature>
<keyword evidence="2" id="KW-0472">Membrane</keyword>
<keyword evidence="5" id="KW-1185">Reference proteome</keyword>
<dbReference type="SUPFAM" id="SSF56601">
    <property type="entry name" value="beta-lactamase/transpeptidase-like"/>
    <property type="match status" value="1"/>
</dbReference>
<dbReference type="eggNOG" id="ENOG502S68R">
    <property type="taxonomic scope" value="Eukaryota"/>
</dbReference>
<name>D8PUX0_SCHCM</name>
<dbReference type="VEuPathDB" id="FungiDB:SCHCODRAFT_02563434"/>
<evidence type="ECO:0000256" key="2">
    <source>
        <dbReference type="SAM" id="Phobius"/>
    </source>
</evidence>
<dbReference type="InterPro" id="IPR051478">
    <property type="entry name" value="Beta-lactamase-like_AB/R"/>
</dbReference>
<dbReference type="Proteomes" id="UP000007431">
    <property type="component" value="Unassembled WGS sequence"/>
</dbReference>
<feature type="domain" description="Beta-lactamase-related" evidence="3">
    <location>
        <begin position="91"/>
        <end position="427"/>
    </location>
</feature>
<dbReference type="Gene3D" id="3.40.710.10">
    <property type="entry name" value="DD-peptidase/beta-lactamase superfamily"/>
    <property type="match status" value="1"/>
</dbReference>
<dbReference type="KEGG" id="scm:SCHCO_02563434"/>
<dbReference type="InParanoid" id="D8PUX0"/>
<feature type="non-terminal residue" evidence="4">
    <location>
        <position position="567"/>
    </location>
</feature>
<proteinExistence type="inferred from homology"/>
<dbReference type="PANTHER" id="PTHR22935">
    <property type="entry name" value="PENICILLIN-BINDING PROTEIN"/>
    <property type="match status" value="1"/>
</dbReference>
<dbReference type="OMA" id="ISKLWTM"/>
<dbReference type="RefSeq" id="XP_003034839.1">
    <property type="nucleotide sequence ID" value="XM_003034793.1"/>
</dbReference>
<keyword evidence="2" id="KW-1133">Transmembrane helix</keyword>
<organism evidence="5">
    <name type="scientific">Schizophyllum commune (strain H4-8 / FGSC 9210)</name>
    <name type="common">Split gill fungus</name>
    <dbReference type="NCBI Taxonomy" id="578458"/>
    <lineage>
        <taxon>Eukaryota</taxon>
        <taxon>Fungi</taxon>
        <taxon>Dikarya</taxon>
        <taxon>Basidiomycota</taxon>
        <taxon>Agaricomycotina</taxon>
        <taxon>Agaricomycetes</taxon>
        <taxon>Agaricomycetidae</taxon>
        <taxon>Agaricales</taxon>
        <taxon>Schizophyllaceae</taxon>
        <taxon>Schizophyllum</taxon>
    </lineage>
</organism>
<evidence type="ECO:0000313" key="5">
    <source>
        <dbReference type="Proteomes" id="UP000007431"/>
    </source>
</evidence>